<keyword evidence="3" id="KW-0328">Glycosyltransferase</keyword>
<organism evidence="3 4">
    <name type="scientific">Bradyrhizobium sacchari</name>
    <dbReference type="NCBI Taxonomy" id="1399419"/>
    <lineage>
        <taxon>Bacteria</taxon>
        <taxon>Pseudomonadati</taxon>
        <taxon>Pseudomonadota</taxon>
        <taxon>Alphaproteobacteria</taxon>
        <taxon>Hyphomicrobiales</taxon>
        <taxon>Nitrobacteraceae</taxon>
        <taxon>Bradyrhizobium</taxon>
    </lineage>
</organism>
<evidence type="ECO:0000313" key="4">
    <source>
        <dbReference type="Proteomes" id="UP000315914"/>
    </source>
</evidence>
<evidence type="ECO:0000259" key="2">
    <source>
        <dbReference type="Pfam" id="PF13439"/>
    </source>
</evidence>
<name>A0A560JAA5_9BRAD</name>
<dbReference type="Pfam" id="PF00534">
    <property type="entry name" value="Glycos_transf_1"/>
    <property type="match status" value="1"/>
</dbReference>
<dbReference type="EMBL" id="VITW01000012">
    <property type="protein sequence ID" value="TWB68113.1"/>
    <property type="molecule type" value="Genomic_DNA"/>
</dbReference>
<feature type="domain" description="Glycosyltransferase subfamily 4-like N-terminal" evidence="2">
    <location>
        <begin position="15"/>
        <end position="175"/>
    </location>
</feature>
<dbReference type="CDD" id="cd03801">
    <property type="entry name" value="GT4_PimA-like"/>
    <property type="match status" value="1"/>
</dbReference>
<evidence type="ECO:0000313" key="3">
    <source>
        <dbReference type="EMBL" id="TWB68113.1"/>
    </source>
</evidence>
<evidence type="ECO:0000259" key="1">
    <source>
        <dbReference type="Pfam" id="PF00534"/>
    </source>
</evidence>
<dbReference type="SUPFAM" id="SSF53756">
    <property type="entry name" value="UDP-Glycosyltransferase/glycogen phosphorylase"/>
    <property type="match status" value="1"/>
</dbReference>
<comment type="caution">
    <text evidence="3">The sequence shown here is derived from an EMBL/GenBank/DDBJ whole genome shotgun (WGS) entry which is preliminary data.</text>
</comment>
<proteinExistence type="predicted"/>
<feature type="domain" description="Glycosyl transferase family 1" evidence="1">
    <location>
        <begin position="190"/>
        <end position="361"/>
    </location>
</feature>
<dbReference type="InterPro" id="IPR050194">
    <property type="entry name" value="Glycosyltransferase_grp1"/>
</dbReference>
<gene>
    <name evidence="3" type="ORF">FBZ95_11215</name>
</gene>
<dbReference type="Gene3D" id="3.40.50.2000">
    <property type="entry name" value="Glycogen Phosphorylase B"/>
    <property type="match status" value="2"/>
</dbReference>
<protein>
    <submittedName>
        <fullName evidence="3">Phosphatidylinositol alpha-1,6-mannosyltransferase</fullName>
    </submittedName>
</protein>
<dbReference type="Pfam" id="PF13439">
    <property type="entry name" value="Glyco_transf_4"/>
    <property type="match status" value="1"/>
</dbReference>
<dbReference type="Proteomes" id="UP000315914">
    <property type="component" value="Unassembled WGS sequence"/>
</dbReference>
<sequence>MRILVLTHEFPPFRGGVGTYCVEMARAATAQGHTVEILAPDFGNDNTAADRLYPFAVRRFAGGVYATRALPRLLFALLRVRPWTFDVIHAADWPFVMVIPWLRRLTRRPIVAMMHGTDVLLLAKSRVTGLLFGRSYLRGADHVVANSRFTEALVLRHHPYLASPPRTAVTLLGVDPFWFGTSADAAATLAKYAVPTGRKLLLTVARLDVRKGHRHLLQALALLPQHAKDQLGYVVVGKALDASYQDELKRLAAACGVPVVFTGAVSNDDVRSFYASAWLFCMVAEPNPEKVEGFGLAYLEAAAQSLPSVAAPHGGVPEVVLDGETGVLLEDRSPEKLAGLLEQLLDRPQDVEKFGAAAKNWAQTFSWERCAELTYRPDTAAHRPHPRAEIAAGRS</sequence>
<dbReference type="GO" id="GO:0016758">
    <property type="term" value="F:hexosyltransferase activity"/>
    <property type="evidence" value="ECO:0007669"/>
    <property type="project" value="TreeGrafter"/>
</dbReference>
<keyword evidence="4" id="KW-1185">Reference proteome</keyword>
<dbReference type="PANTHER" id="PTHR45947">
    <property type="entry name" value="SULFOQUINOVOSYL TRANSFERASE SQD2"/>
    <property type="match status" value="1"/>
</dbReference>
<keyword evidence="3" id="KW-0808">Transferase</keyword>
<dbReference type="AlphaFoldDB" id="A0A560JAA5"/>
<dbReference type="InterPro" id="IPR028098">
    <property type="entry name" value="Glyco_trans_4-like_N"/>
</dbReference>
<reference evidence="3 4" key="1">
    <citation type="submission" date="2019-06" db="EMBL/GenBank/DDBJ databases">
        <title>Genomic Encyclopedia of Type Strains, Phase IV (KMG-V): Genome sequencing to study the core and pangenomes of soil and plant-associated prokaryotes.</title>
        <authorList>
            <person name="Whitman W."/>
        </authorList>
    </citation>
    <scope>NUCLEOTIDE SEQUENCE [LARGE SCALE GENOMIC DNA]</scope>
    <source>
        <strain evidence="3 4">BR 10556</strain>
    </source>
</reference>
<dbReference type="InterPro" id="IPR001296">
    <property type="entry name" value="Glyco_trans_1"/>
</dbReference>
<dbReference type="STRING" id="1399419.A5906_15160"/>
<dbReference type="PANTHER" id="PTHR45947:SF3">
    <property type="entry name" value="SULFOQUINOVOSYL TRANSFERASE SQD2"/>
    <property type="match status" value="1"/>
</dbReference>
<accession>A0A560JAA5</accession>